<reference evidence="1" key="1">
    <citation type="submission" date="2023-04" db="EMBL/GenBank/DDBJ databases">
        <title>Chromosome-level genome of Chaenocephalus aceratus.</title>
        <authorList>
            <person name="Park H."/>
        </authorList>
    </citation>
    <scope>NUCLEOTIDE SEQUENCE</scope>
    <source>
        <strain evidence="1">DE</strain>
        <tissue evidence="1">Muscle</tissue>
    </source>
</reference>
<dbReference type="Proteomes" id="UP001228049">
    <property type="component" value="Unassembled WGS sequence"/>
</dbReference>
<proteinExistence type="predicted"/>
<keyword evidence="2" id="KW-1185">Reference proteome</keyword>
<dbReference type="EMBL" id="JASDAP010000027">
    <property type="protein sequence ID" value="KAK1878200.1"/>
    <property type="molecule type" value="Genomic_DNA"/>
</dbReference>
<dbReference type="AlphaFoldDB" id="A0AAD9B6H2"/>
<name>A0AAD9B6H2_DISEL</name>
<accession>A0AAD9B6H2</accession>
<evidence type="ECO:0000313" key="1">
    <source>
        <dbReference type="EMBL" id="KAK1878200.1"/>
    </source>
</evidence>
<evidence type="ECO:0000313" key="2">
    <source>
        <dbReference type="Proteomes" id="UP001228049"/>
    </source>
</evidence>
<comment type="caution">
    <text evidence="1">The sequence shown here is derived from an EMBL/GenBank/DDBJ whole genome shotgun (WGS) entry which is preliminary data.</text>
</comment>
<sequence>MVARFPSQPPTWAWIPPVNSRGLHARRESAERGCMLQKRPDQTRHLSPTGPELHDHTPWNLKPDTGSWAARVIRGTHHAGGVTVWLRCPIRHTTDRPQLTPAWTDIPVVALSLGRSQAASIGACMAPMGPTYPSVCAGSSNSLKSKDLRC</sequence>
<gene>
    <name evidence="1" type="ORF">KUDE01_003507</name>
</gene>
<protein>
    <submittedName>
        <fullName evidence="1">Leucine-rich repeat and calponin like domain containing protein 1</fullName>
    </submittedName>
</protein>
<organism evidence="1 2">
    <name type="scientific">Dissostichus eleginoides</name>
    <name type="common">Patagonian toothfish</name>
    <name type="synonym">Dissostichus amissus</name>
    <dbReference type="NCBI Taxonomy" id="100907"/>
    <lineage>
        <taxon>Eukaryota</taxon>
        <taxon>Metazoa</taxon>
        <taxon>Chordata</taxon>
        <taxon>Craniata</taxon>
        <taxon>Vertebrata</taxon>
        <taxon>Euteleostomi</taxon>
        <taxon>Actinopterygii</taxon>
        <taxon>Neopterygii</taxon>
        <taxon>Teleostei</taxon>
        <taxon>Neoteleostei</taxon>
        <taxon>Acanthomorphata</taxon>
        <taxon>Eupercaria</taxon>
        <taxon>Perciformes</taxon>
        <taxon>Notothenioidei</taxon>
        <taxon>Nototheniidae</taxon>
        <taxon>Dissostichus</taxon>
    </lineage>
</organism>